<dbReference type="EMBL" id="JH817220">
    <property type="protein sequence ID" value="EKC29203.1"/>
    <property type="molecule type" value="Genomic_DNA"/>
</dbReference>
<protein>
    <submittedName>
        <fullName evidence="1">Uncharacterized protein C9orf72</fullName>
    </submittedName>
</protein>
<organism evidence="1">
    <name type="scientific">Magallana gigas</name>
    <name type="common">Pacific oyster</name>
    <name type="synonym">Crassostrea gigas</name>
    <dbReference type="NCBI Taxonomy" id="29159"/>
    <lineage>
        <taxon>Eukaryota</taxon>
        <taxon>Metazoa</taxon>
        <taxon>Spiralia</taxon>
        <taxon>Lophotrochozoa</taxon>
        <taxon>Mollusca</taxon>
        <taxon>Bivalvia</taxon>
        <taxon>Autobranchia</taxon>
        <taxon>Pteriomorphia</taxon>
        <taxon>Ostreida</taxon>
        <taxon>Ostreoidea</taxon>
        <taxon>Ostreidae</taxon>
        <taxon>Magallana</taxon>
    </lineage>
</organism>
<dbReference type="AlphaFoldDB" id="K1Q5M3"/>
<dbReference type="InParanoid" id="K1Q5M3"/>
<name>K1Q5M3_MAGGI</name>
<dbReference type="GO" id="GO:0005776">
    <property type="term" value="C:autophagosome"/>
    <property type="evidence" value="ECO:0007669"/>
    <property type="project" value="TreeGrafter"/>
</dbReference>
<dbReference type="GO" id="GO:0006914">
    <property type="term" value="P:autophagy"/>
    <property type="evidence" value="ECO:0007669"/>
    <property type="project" value="TreeGrafter"/>
</dbReference>
<dbReference type="GO" id="GO:0005085">
    <property type="term" value="F:guanyl-nucleotide exchange factor activity"/>
    <property type="evidence" value="ECO:0007669"/>
    <property type="project" value="InterPro"/>
</dbReference>
<reference evidence="1" key="1">
    <citation type="journal article" date="2012" name="Nature">
        <title>The oyster genome reveals stress adaptation and complexity of shell formation.</title>
        <authorList>
            <person name="Zhang G."/>
            <person name="Fang X."/>
            <person name="Guo X."/>
            <person name="Li L."/>
            <person name="Luo R."/>
            <person name="Xu F."/>
            <person name="Yang P."/>
            <person name="Zhang L."/>
            <person name="Wang X."/>
            <person name="Qi H."/>
            <person name="Xiong Z."/>
            <person name="Que H."/>
            <person name="Xie Y."/>
            <person name="Holland P.W."/>
            <person name="Paps J."/>
            <person name="Zhu Y."/>
            <person name="Wu F."/>
            <person name="Chen Y."/>
            <person name="Wang J."/>
            <person name="Peng C."/>
            <person name="Meng J."/>
            <person name="Yang L."/>
            <person name="Liu J."/>
            <person name="Wen B."/>
            <person name="Zhang N."/>
            <person name="Huang Z."/>
            <person name="Zhu Q."/>
            <person name="Feng Y."/>
            <person name="Mount A."/>
            <person name="Hedgecock D."/>
            <person name="Xu Z."/>
            <person name="Liu Y."/>
            <person name="Domazet-Loso T."/>
            <person name="Du Y."/>
            <person name="Sun X."/>
            <person name="Zhang S."/>
            <person name="Liu B."/>
            <person name="Cheng P."/>
            <person name="Jiang X."/>
            <person name="Li J."/>
            <person name="Fan D."/>
            <person name="Wang W."/>
            <person name="Fu W."/>
            <person name="Wang T."/>
            <person name="Wang B."/>
            <person name="Zhang J."/>
            <person name="Peng Z."/>
            <person name="Li Y."/>
            <person name="Li N."/>
            <person name="Wang J."/>
            <person name="Chen M."/>
            <person name="He Y."/>
            <person name="Tan F."/>
            <person name="Song X."/>
            <person name="Zheng Q."/>
            <person name="Huang R."/>
            <person name="Yang H."/>
            <person name="Du X."/>
            <person name="Chen L."/>
            <person name="Yang M."/>
            <person name="Gaffney P.M."/>
            <person name="Wang S."/>
            <person name="Luo L."/>
            <person name="She Z."/>
            <person name="Ming Y."/>
            <person name="Huang W."/>
            <person name="Zhang S."/>
            <person name="Huang B."/>
            <person name="Zhang Y."/>
            <person name="Qu T."/>
            <person name="Ni P."/>
            <person name="Miao G."/>
            <person name="Wang J."/>
            <person name="Wang Q."/>
            <person name="Steinberg C.E."/>
            <person name="Wang H."/>
            <person name="Li N."/>
            <person name="Qian L."/>
            <person name="Zhang G."/>
            <person name="Li Y."/>
            <person name="Yang H."/>
            <person name="Liu X."/>
            <person name="Wang J."/>
            <person name="Yin Y."/>
            <person name="Wang J."/>
        </authorList>
    </citation>
    <scope>NUCLEOTIDE SEQUENCE [LARGE SCALE GENOMIC DNA]</scope>
    <source>
        <strain evidence="1">05x7-T-G4-1.051#20</strain>
    </source>
</reference>
<accession>K1Q5M3</accession>
<dbReference type="GO" id="GO:0006897">
    <property type="term" value="P:endocytosis"/>
    <property type="evidence" value="ECO:0007669"/>
    <property type="project" value="TreeGrafter"/>
</dbReference>
<dbReference type="PANTHER" id="PTHR31855:SF2">
    <property type="entry name" value="GUANINE NUCLEOTIDE EXCHANGE FACTOR C9ORF72"/>
    <property type="match status" value="1"/>
</dbReference>
<dbReference type="InterPro" id="IPR027819">
    <property type="entry name" value="C9orf72"/>
</dbReference>
<dbReference type="GO" id="GO:0005768">
    <property type="term" value="C:endosome"/>
    <property type="evidence" value="ECO:0007669"/>
    <property type="project" value="TreeGrafter"/>
</dbReference>
<gene>
    <name evidence="1" type="ORF">CGI_10015476</name>
</gene>
<dbReference type="PANTHER" id="PTHR31855">
    <property type="entry name" value="GUANINE NUCLEOTIDE EXCHANGE C9ORF72"/>
    <property type="match status" value="1"/>
</dbReference>
<dbReference type="PROSITE" id="PS51835">
    <property type="entry name" value="DENN_C9ORF72"/>
    <property type="match status" value="1"/>
</dbReference>
<dbReference type="Pfam" id="PF15019">
    <property type="entry name" value="C9orf72-like"/>
    <property type="match status" value="1"/>
</dbReference>
<dbReference type="HOGENOM" id="CLU_785832_0_0_1"/>
<proteinExistence type="predicted"/>
<sequence>MSASKNIKKIIRNMSAGVIQIGSQEKEEPVHSFSGEITPLSPSSKFTESSIDIPGQNLIKYMMLSHWDNILGPRVVHVWNMGTDSLDSGFLSRISSQSLSGEICREVTSFIDHKMSLVIGDKVDTVNMMLKTLSLFNSPKERYCSRLVQQNEPSQYHHDMWLQGQVQTSDHLDLPVPEILYSGYPTTMIDLSQKMVRESPPYSEHVTHAQDQWYNELVGLQYGMVEPCIPQGELFSQHEKSDTLVSGLLDELDKLPSDCGVREAYIQQFNRSIQYKALCIIKYVEGETNSGTIPFRGEYKKLQKDVCILSEGDFRIYLSAAEKLKPGLIGFLYSKYSREHSNSGLSTSKPYVR</sequence>
<evidence type="ECO:0000313" key="1">
    <source>
        <dbReference type="EMBL" id="EKC29203.1"/>
    </source>
</evidence>